<name>A0A1I8BYA4_MELHA</name>
<evidence type="ECO:0000313" key="1">
    <source>
        <dbReference type="Proteomes" id="UP000095281"/>
    </source>
</evidence>
<organism evidence="1 2">
    <name type="scientific">Meloidogyne hapla</name>
    <name type="common">Root-knot nematode worm</name>
    <dbReference type="NCBI Taxonomy" id="6305"/>
    <lineage>
        <taxon>Eukaryota</taxon>
        <taxon>Metazoa</taxon>
        <taxon>Ecdysozoa</taxon>
        <taxon>Nematoda</taxon>
        <taxon>Chromadorea</taxon>
        <taxon>Rhabditida</taxon>
        <taxon>Tylenchina</taxon>
        <taxon>Tylenchomorpha</taxon>
        <taxon>Tylenchoidea</taxon>
        <taxon>Meloidogynidae</taxon>
        <taxon>Meloidogyninae</taxon>
        <taxon>Meloidogyne</taxon>
    </lineage>
</organism>
<evidence type="ECO:0000313" key="2">
    <source>
        <dbReference type="WBParaSite" id="MhA1_Contig783.frz3.gene8"/>
    </source>
</evidence>
<accession>A0A1I8BYA4</accession>
<reference evidence="2" key="1">
    <citation type="submission" date="2016-11" db="UniProtKB">
        <authorList>
            <consortium name="WormBaseParasite"/>
        </authorList>
    </citation>
    <scope>IDENTIFICATION</scope>
</reference>
<keyword evidence="1" id="KW-1185">Reference proteome</keyword>
<sequence>MEENGFYGEQFLVGGEVVGAVCSVRNQEEYQKLCIK</sequence>
<proteinExistence type="predicted"/>
<dbReference type="AlphaFoldDB" id="A0A1I8BYA4"/>
<dbReference type="WBParaSite" id="MhA1_Contig783.frz3.gene8">
    <property type="protein sequence ID" value="MhA1_Contig783.frz3.gene8"/>
    <property type="gene ID" value="MhA1_Contig783.frz3.gene8"/>
</dbReference>
<dbReference type="Proteomes" id="UP000095281">
    <property type="component" value="Unplaced"/>
</dbReference>
<protein>
    <submittedName>
        <fullName evidence="2">Transcriptional regulator</fullName>
    </submittedName>
</protein>